<dbReference type="PANTHER" id="PTHR43861">
    <property type="entry name" value="TRANS-ACONITATE 2-METHYLTRANSFERASE-RELATED"/>
    <property type="match status" value="1"/>
</dbReference>
<dbReference type="PANTHER" id="PTHR43861:SF1">
    <property type="entry name" value="TRANS-ACONITATE 2-METHYLTRANSFERASE"/>
    <property type="match status" value="1"/>
</dbReference>
<accession>T1IGC0</accession>
<organism evidence="2 3">
    <name type="scientific">Rhodnius prolixus</name>
    <name type="common">Triatomid bug</name>
    <dbReference type="NCBI Taxonomy" id="13249"/>
    <lineage>
        <taxon>Eukaryota</taxon>
        <taxon>Metazoa</taxon>
        <taxon>Ecdysozoa</taxon>
        <taxon>Arthropoda</taxon>
        <taxon>Hexapoda</taxon>
        <taxon>Insecta</taxon>
        <taxon>Pterygota</taxon>
        <taxon>Neoptera</taxon>
        <taxon>Paraneoptera</taxon>
        <taxon>Hemiptera</taxon>
        <taxon>Heteroptera</taxon>
        <taxon>Panheteroptera</taxon>
        <taxon>Cimicomorpha</taxon>
        <taxon>Reduviidae</taxon>
        <taxon>Triatominae</taxon>
        <taxon>Rhodnius</taxon>
    </lineage>
</organism>
<dbReference type="Pfam" id="PF13847">
    <property type="entry name" value="Methyltransf_31"/>
    <property type="match status" value="1"/>
</dbReference>
<evidence type="ECO:0000259" key="1">
    <source>
        <dbReference type="Pfam" id="PF13847"/>
    </source>
</evidence>
<dbReference type="CDD" id="cd02440">
    <property type="entry name" value="AdoMet_MTases"/>
    <property type="match status" value="1"/>
</dbReference>
<dbReference type="GeneID" id="141455499"/>
<dbReference type="EnsemblMetazoa" id="RPRC015339-RA">
    <property type="protein sequence ID" value="RPRC015339-PA"/>
    <property type="gene ID" value="RPRC015339"/>
</dbReference>
<dbReference type="RefSeq" id="XP_073986710.1">
    <property type="nucleotide sequence ID" value="XM_074130609.1"/>
</dbReference>
<dbReference type="RefSeq" id="XP_073986712.1">
    <property type="nucleotide sequence ID" value="XM_074130611.1"/>
</dbReference>
<dbReference type="VEuPathDB" id="VectorBase:RPRC015339"/>
<keyword evidence="3" id="KW-1185">Reference proteome</keyword>
<feature type="domain" description="Methyltransferase" evidence="1">
    <location>
        <begin position="34"/>
        <end position="168"/>
    </location>
</feature>
<dbReference type="EMBL" id="ACPB03028520">
    <property type="status" value="NOT_ANNOTATED_CDS"/>
    <property type="molecule type" value="Genomic_DNA"/>
</dbReference>
<dbReference type="Gene3D" id="3.40.50.150">
    <property type="entry name" value="Vaccinia Virus protein VP39"/>
    <property type="match status" value="1"/>
</dbReference>
<dbReference type="RefSeq" id="XP_073986711.1">
    <property type="nucleotide sequence ID" value="XM_074130610.1"/>
</dbReference>
<dbReference type="eggNOG" id="ENOG502S1MZ">
    <property type="taxonomic scope" value="Eukaryota"/>
</dbReference>
<dbReference type="STRING" id="13249.T1IGC0"/>
<name>T1IGC0_RHOPR</name>
<reference evidence="2" key="1">
    <citation type="submission" date="2015-05" db="UniProtKB">
        <authorList>
            <consortium name="EnsemblMetazoa"/>
        </authorList>
    </citation>
    <scope>IDENTIFICATION</scope>
</reference>
<evidence type="ECO:0000313" key="2">
    <source>
        <dbReference type="EnsemblMetazoa" id="RPRC015339-PA"/>
    </source>
</evidence>
<proteinExistence type="predicted"/>
<evidence type="ECO:0000313" key="3">
    <source>
        <dbReference type="Proteomes" id="UP000015103"/>
    </source>
</evidence>
<dbReference type="InParanoid" id="T1IGC0"/>
<dbReference type="InterPro" id="IPR029063">
    <property type="entry name" value="SAM-dependent_MTases_sf"/>
</dbReference>
<dbReference type="HOGENOM" id="CLU_037990_5_0_1"/>
<dbReference type="OMA" id="CSHREIN"/>
<dbReference type="SUPFAM" id="SSF53335">
    <property type="entry name" value="S-adenosyl-L-methionine-dependent methyltransferases"/>
    <property type="match status" value="1"/>
</dbReference>
<sequence length="278" mass="32050">MHSPVEYEKNTTVQTIRDARNVLESIKGQLSCSENEKILDIGCGPGDLTTAILPLYFPTASTIIGCDISEAMVQYAQKKYGCERYQFYVLDIEKPSLWINSNKGKFDKMFSSFAFHWMKNLNQVTENMNILLKENGHVIFLSLLTHPLVELFGLIPTVTKWKKFVKPWHSCGEVQSTDNERKIDYINILEKNNFEVIKCDVEPVEYLLESLDKAIGIFDSVNPFKRDIPEDKYQSFLEDCKDYIQLCGLIKQNQLGKYVLKYTLLVVYAKKKANLCNK</sequence>
<dbReference type="AlphaFoldDB" id="T1IGC0"/>
<protein>
    <submittedName>
        <fullName evidence="2">Methyltranfer_dom domain-containing protein</fullName>
    </submittedName>
</protein>
<dbReference type="Proteomes" id="UP000015103">
    <property type="component" value="Unassembled WGS sequence"/>
</dbReference>
<dbReference type="InterPro" id="IPR025714">
    <property type="entry name" value="Methyltranfer_dom"/>
</dbReference>